<evidence type="ECO:0000259" key="1">
    <source>
        <dbReference type="PROSITE" id="PS50878"/>
    </source>
</evidence>
<dbReference type="InterPro" id="IPR043502">
    <property type="entry name" value="DNA/RNA_pol_sf"/>
</dbReference>
<dbReference type="InterPro" id="IPR000477">
    <property type="entry name" value="RT_dom"/>
</dbReference>
<dbReference type="PROSITE" id="PS50878">
    <property type="entry name" value="RT_POL"/>
    <property type="match status" value="1"/>
</dbReference>
<name>A0A8D8X3G7_9HEMI</name>
<proteinExistence type="predicted"/>
<sequence>MDLQIQMMLEQQILIKNPFDSGFLSPIFLVPKGDGSQRPIFNLKRLNQFLGLKKFHLMNHLRLPDFLQRGDFLVKIDLSQAYCHVPIRPSHQRFLSLAYRDNIYCMTCLPFGLASAPQIFAKLTNWVAGYLRSLGLRVVVYLDDFLLVNQDSECLQAQAQVAVQTLQLLGWTVNFEKSQLSPTQCCQYLGIVWNPSTDLKFLPLEKQMVIHRYLLSVLQSRHWSWRIAKVIMGYLSFAGFVIPLGKLHYRQIQWGSRRLSRSQPHRLVAIPKLALSQIQWWTSALHRSSPIFPRSPQVFVTSDASDVGWGVVVNDRMHKDFWTDAQKEWHINLKELFAVRRALELNVPLLQNKVVLVQSDNRTVIAYIHREGGTKSLRLLQEVEALFSVAVTHNMVLIARFIPGRYNTWADNLSRQKCLPDWHLLPGATSEIFRHWGVPEIDLFATVNSAVVPQYVALSAQDHQAQFVDAFSQTWNFALAWIFPPPPLLPRVLNHLNSARGLFILIAPCWENVFWRPDLEARAVAPPMYVKKLKENLIDLSSGRPPPEVSSLSLQARLVRGGSSKFRDGNSLTCLTSIFSVQLGVNQP</sequence>
<dbReference type="Gene3D" id="3.10.10.10">
    <property type="entry name" value="HIV Type 1 Reverse Transcriptase, subunit A, domain 1"/>
    <property type="match status" value="1"/>
</dbReference>
<dbReference type="PANTHER" id="PTHR33050">
    <property type="entry name" value="REVERSE TRANSCRIPTASE DOMAIN-CONTAINING PROTEIN"/>
    <property type="match status" value="1"/>
</dbReference>
<dbReference type="InterPro" id="IPR043128">
    <property type="entry name" value="Rev_trsase/Diguanyl_cyclase"/>
</dbReference>
<organism evidence="2">
    <name type="scientific">Cacopsylla melanoneura</name>
    <dbReference type="NCBI Taxonomy" id="428564"/>
    <lineage>
        <taxon>Eukaryota</taxon>
        <taxon>Metazoa</taxon>
        <taxon>Ecdysozoa</taxon>
        <taxon>Arthropoda</taxon>
        <taxon>Hexapoda</taxon>
        <taxon>Insecta</taxon>
        <taxon>Pterygota</taxon>
        <taxon>Neoptera</taxon>
        <taxon>Paraneoptera</taxon>
        <taxon>Hemiptera</taxon>
        <taxon>Sternorrhyncha</taxon>
        <taxon>Psylloidea</taxon>
        <taxon>Psyllidae</taxon>
        <taxon>Psyllinae</taxon>
        <taxon>Cacopsylla</taxon>
    </lineage>
</organism>
<dbReference type="EMBL" id="HBUF01252249">
    <property type="protein sequence ID" value="CAG6680449.1"/>
    <property type="molecule type" value="Transcribed_RNA"/>
</dbReference>
<dbReference type="SUPFAM" id="SSF56672">
    <property type="entry name" value="DNA/RNA polymerases"/>
    <property type="match status" value="1"/>
</dbReference>
<evidence type="ECO:0000313" key="2">
    <source>
        <dbReference type="EMBL" id="CAG6680449.1"/>
    </source>
</evidence>
<dbReference type="InterPro" id="IPR052055">
    <property type="entry name" value="Hepadnavirus_pol/RT"/>
</dbReference>
<dbReference type="CDD" id="cd03714">
    <property type="entry name" value="RT_DIRS1"/>
    <property type="match status" value="1"/>
</dbReference>
<accession>A0A8D8X3G7</accession>
<dbReference type="EMBL" id="HBUF01252251">
    <property type="protein sequence ID" value="CAG6680456.1"/>
    <property type="molecule type" value="Transcribed_RNA"/>
</dbReference>
<dbReference type="Gene3D" id="3.30.70.270">
    <property type="match status" value="1"/>
</dbReference>
<protein>
    <submittedName>
        <fullName evidence="2">Protein P</fullName>
    </submittedName>
</protein>
<dbReference type="AlphaFoldDB" id="A0A8D8X3G7"/>
<reference evidence="2" key="1">
    <citation type="submission" date="2021-05" db="EMBL/GenBank/DDBJ databases">
        <authorList>
            <person name="Alioto T."/>
            <person name="Alioto T."/>
            <person name="Gomez Garrido J."/>
        </authorList>
    </citation>
    <scope>NUCLEOTIDE SEQUENCE</scope>
</reference>
<dbReference type="GO" id="GO:0071897">
    <property type="term" value="P:DNA biosynthetic process"/>
    <property type="evidence" value="ECO:0007669"/>
    <property type="project" value="UniProtKB-ARBA"/>
</dbReference>
<dbReference type="PANTHER" id="PTHR33050:SF7">
    <property type="entry name" value="RIBONUCLEASE H"/>
    <property type="match status" value="1"/>
</dbReference>
<dbReference type="CDD" id="cd09275">
    <property type="entry name" value="RNase_HI_RT_DIRS1"/>
    <property type="match status" value="1"/>
</dbReference>
<feature type="domain" description="Reverse transcriptase" evidence="1">
    <location>
        <begin position="11"/>
        <end position="193"/>
    </location>
</feature>
<dbReference type="Pfam" id="PF00078">
    <property type="entry name" value="RVT_1"/>
    <property type="match status" value="1"/>
</dbReference>